<dbReference type="OrthoDB" id="9757876at2"/>
<feature type="transmembrane region" description="Helical" evidence="2">
    <location>
        <begin position="918"/>
        <end position="937"/>
    </location>
</feature>
<dbReference type="GO" id="GO:0042910">
    <property type="term" value="F:xenobiotic transmembrane transporter activity"/>
    <property type="evidence" value="ECO:0007669"/>
    <property type="project" value="TreeGrafter"/>
</dbReference>
<dbReference type="InterPro" id="IPR001036">
    <property type="entry name" value="Acrflvin-R"/>
</dbReference>
<keyword evidence="2" id="KW-0812">Transmembrane</keyword>
<evidence type="ECO:0000313" key="3">
    <source>
        <dbReference type="EMBL" id="SOD77985.1"/>
    </source>
</evidence>
<dbReference type="AlphaFoldDB" id="A0A286F446"/>
<feature type="transmembrane region" description="Helical" evidence="2">
    <location>
        <begin position="970"/>
        <end position="991"/>
    </location>
</feature>
<sequence length="1104" mass="119284">MNLIRSALRKPITILVLVASLFYFGIGAVRTIKIDIFPNLNLPVIYISQPFGGYTPNQMESFFGKQYVNLLLYVSGVKSIETKNIQGITLLKLSFYEGTNMAQAAAEVSAYSNRAQSSFPPGSQPPFILRFDASTLPVGQLVLSSPQRTNNELQDLANVYIRSGFTSIPGLVSPAPFGGNARSIVIKADPELLRSHNLTPDQLVAALRINNQATPAGNVRIGDFNYFTPANTTVKNIQDFGDIPLYTGTVQNLYLKDVATIEDGADITQGYVLVNGKRSVYLPITKSADASTWEVVQNLKAALPRFQALLPEDVKLTYTFDQSVYVINAVESLMTEGAIGAILTGLMVLLFLGDVRGALIVIITIPTCIISGVLFLSLFGQTINIMTLSGLSLAIGILVDESTVTIENIHQHMDMGKVKALAIWDACKEIAFSKLLILFCILAVFAPAFTMTGIPGALFLPLALAIGFSMVTSYLMAQTLVPVLANWMMKEHHPASNGKASKPEAVNGHAISANGNGKAGVNGKHTQDDLLQEKIKIAHRIDLNNDGKISFFERVRARFVRSIGRMLPYRKAIVVVYVVGALAVAFVLINSIGRDVLPKAGGGQFQVRLRNPDGTRLEKTEATMLRTIDVLNKMVGKENIEITSAMVGMHGAQFSTSPIYLFMAGPQEGVLQVSLKHDYDVDLDELKDRFRASMKKALPGVKLSFEPIELTDKILSQGSPTPIEVKLSGKNKQQNEEYANKVIAKLNKIPYLRDVQIGQATKSPSINVNIDRVRAAQLGTDISAISRSLIAATSSSRYTEKSVWIDPKSSQTYTVQVQVPENRMTSVNDLGEIPILPNSNRPVLSDVATLQEGTTYGENDNIGAIPVLSVTANLNDIDLGTAARDVQKAIDSLGELPRGLTVKMQGLTQVLIDTLDSLQTGLITAIMVIFLMLAANFQSFKVSLVVLCTVPAVLVGSLVLLMLTGSTLNLQSYMGMIMSVGVSISNAVLMVTNAEELRMRNGNAMLAAREAASLRMRPILMTSVAMVVGMIPMASGLGEGGSQSAPLGRAVIGGLIASTFAALFILPLAFAWVQGKTSTESVSLDPEDKDSKHYISPSYETVTK</sequence>
<dbReference type="Gene3D" id="3.30.2090.10">
    <property type="entry name" value="Multidrug efflux transporter AcrB TolC docking domain, DN and DC subdomains"/>
    <property type="match status" value="2"/>
</dbReference>
<feature type="transmembrane region" description="Helical" evidence="2">
    <location>
        <begin position="462"/>
        <end position="485"/>
    </location>
</feature>
<dbReference type="SUPFAM" id="SSF82714">
    <property type="entry name" value="Multidrug efflux transporter AcrB TolC docking domain, DN and DC subdomains"/>
    <property type="match status" value="2"/>
</dbReference>
<dbReference type="SUPFAM" id="SSF82693">
    <property type="entry name" value="Multidrug efflux transporter AcrB pore domain, PN1, PN2, PC1 and PC2 subdomains"/>
    <property type="match status" value="2"/>
</dbReference>
<accession>A0A286F446</accession>
<name>A0A286F446_9BACT</name>
<dbReference type="RefSeq" id="WP_097123989.1">
    <property type="nucleotide sequence ID" value="NZ_OCNH01000001.1"/>
</dbReference>
<protein>
    <submittedName>
        <fullName evidence="3">Multidrug efflux pump subunit AcrB</fullName>
    </submittedName>
</protein>
<dbReference type="GO" id="GO:0005886">
    <property type="term" value="C:plasma membrane"/>
    <property type="evidence" value="ECO:0007669"/>
    <property type="project" value="TreeGrafter"/>
</dbReference>
<keyword evidence="2" id="KW-0472">Membrane</keyword>
<gene>
    <name evidence="3" type="ORF">SAMN06269250_0233</name>
</gene>
<reference evidence="4" key="1">
    <citation type="submission" date="2017-09" db="EMBL/GenBank/DDBJ databases">
        <authorList>
            <person name="Varghese N."/>
            <person name="Submissions S."/>
        </authorList>
    </citation>
    <scope>NUCLEOTIDE SEQUENCE [LARGE SCALE GENOMIC DNA]</scope>
    <source>
        <strain evidence="4">DSM 29961</strain>
    </source>
</reference>
<dbReference type="PRINTS" id="PR00702">
    <property type="entry name" value="ACRIFLAVINRP"/>
</dbReference>
<dbReference type="Proteomes" id="UP000219452">
    <property type="component" value="Unassembled WGS sequence"/>
</dbReference>
<evidence type="ECO:0000313" key="4">
    <source>
        <dbReference type="Proteomes" id="UP000219452"/>
    </source>
</evidence>
<feature type="region of interest" description="Disordered" evidence="1">
    <location>
        <begin position="1081"/>
        <end position="1104"/>
    </location>
</feature>
<dbReference type="PANTHER" id="PTHR32063">
    <property type="match status" value="1"/>
</dbReference>
<feature type="transmembrane region" description="Helical" evidence="2">
    <location>
        <begin position="430"/>
        <end position="450"/>
    </location>
</feature>
<feature type="transmembrane region" description="Helical" evidence="2">
    <location>
        <begin position="359"/>
        <end position="379"/>
    </location>
</feature>
<keyword evidence="2" id="KW-1133">Transmembrane helix</keyword>
<dbReference type="PANTHER" id="PTHR32063:SF8">
    <property type="entry name" value="CATION EFFLUX PROTEIN"/>
    <property type="match status" value="1"/>
</dbReference>
<keyword evidence="4" id="KW-1185">Reference proteome</keyword>
<evidence type="ECO:0000256" key="1">
    <source>
        <dbReference type="SAM" id="MobiDB-lite"/>
    </source>
</evidence>
<feature type="transmembrane region" description="Helical" evidence="2">
    <location>
        <begin position="1019"/>
        <end position="1038"/>
    </location>
</feature>
<dbReference type="Pfam" id="PF00873">
    <property type="entry name" value="ACR_tran"/>
    <property type="match status" value="2"/>
</dbReference>
<organism evidence="3 4">
    <name type="scientific">Spirosoma fluviale</name>
    <dbReference type="NCBI Taxonomy" id="1597977"/>
    <lineage>
        <taxon>Bacteria</taxon>
        <taxon>Pseudomonadati</taxon>
        <taxon>Bacteroidota</taxon>
        <taxon>Cytophagia</taxon>
        <taxon>Cytophagales</taxon>
        <taxon>Cytophagaceae</taxon>
        <taxon>Spirosoma</taxon>
    </lineage>
</organism>
<evidence type="ECO:0000256" key="2">
    <source>
        <dbReference type="SAM" id="Phobius"/>
    </source>
</evidence>
<dbReference type="Gene3D" id="3.30.70.1320">
    <property type="entry name" value="Multidrug efflux transporter AcrB pore domain like"/>
    <property type="match status" value="1"/>
</dbReference>
<dbReference type="Gene3D" id="3.30.70.1440">
    <property type="entry name" value="Multidrug efflux transporter AcrB pore domain"/>
    <property type="match status" value="1"/>
</dbReference>
<feature type="transmembrane region" description="Helical" evidence="2">
    <location>
        <begin position="1050"/>
        <end position="1073"/>
    </location>
</feature>
<feature type="transmembrane region" description="Helical" evidence="2">
    <location>
        <begin position="572"/>
        <end position="589"/>
    </location>
</feature>
<dbReference type="Gene3D" id="1.20.1640.10">
    <property type="entry name" value="Multidrug efflux transporter AcrB transmembrane domain"/>
    <property type="match status" value="2"/>
</dbReference>
<dbReference type="SUPFAM" id="SSF82866">
    <property type="entry name" value="Multidrug efflux transporter AcrB transmembrane domain"/>
    <property type="match status" value="2"/>
</dbReference>
<dbReference type="Gene3D" id="3.30.70.1430">
    <property type="entry name" value="Multidrug efflux transporter AcrB pore domain"/>
    <property type="match status" value="2"/>
</dbReference>
<feature type="transmembrane region" description="Helical" evidence="2">
    <location>
        <begin position="12"/>
        <end position="32"/>
    </location>
</feature>
<dbReference type="EMBL" id="OCNH01000001">
    <property type="protein sequence ID" value="SOD77985.1"/>
    <property type="molecule type" value="Genomic_DNA"/>
</dbReference>
<dbReference type="InterPro" id="IPR027463">
    <property type="entry name" value="AcrB_DN_DC_subdom"/>
</dbReference>
<proteinExistence type="predicted"/>
<feature type="transmembrane region" description="Helical" evidence="2">
    <location>
        <begin position="944"/>
        <end position="964"/>
    </location>
</feature>